<comment type="caution">
    <text evidence="1">The sequence shown here is derived from an EMBL/GenBank/DDBJ whole genome shotgun (WGS) entry which is preliminary data.</text>
</comment>
<gene>
    <name evidence="1" type="ORF">ROHU_015421</name>
</gene>
<evidence type="ECO:0000313" key="1">
    <source>
        <dbReference type="EMBL" id="RXN33668.1"/>
    </source>
</evidence>
<dbReference type="AlphaFoldDB" id="A0A498NPL8"/>
<protein>
    <submittedName>
        <fullName evidence="1">Histone acetyltransferase KAT8-like protein</fullName>
    </submittedName>
</protein>
<name>A0A498NPL8_LABRO</name>
<reference evidence="1 2" key="1">
    <citation type="submission" date="2018-03" db="EMBL/GenBank/DDBJ databases">
        <title>Draft genome sequence of Rohu Carp (Labeo rohita).</title>
        <authorList>
            <person name="Das P."/>
            <person name="Kushwaha B."/>
            <person name="Joshi C.G."/>
            <person name="Kumar D."/>
            <person name="Nagpure N.S."/>
            <person name="Sahoo L."/>
            <person name="Das S.P."/>
            <person name="Bit A."/>
            <person name="Patnaik S."/>
            <person name="Meher P.K."/>
            <person name="Jayasankar P."/>
            <person name="Koringa P.G."/>
            <person name="Patel N.V."/>
            <person name="Hinsu A.T."/>
            <person name="Kumar R."/>
            <person name="Pandey M."/>
            <person name="Agarwal S."/>
            <person name="Srivastava S."/>
            <person name="Singh M."/>
            <person name="Iquebal M.A."/>
            <person name="Jaiswal S."/>
            <person name="Angadi U.B."/>
            <person name="Kumar N."/>
            <person name="Raza M."/>
            <person name="Shah T.M."/>
            <person name="Rai A."/>
            <person name="Jena J.K."/>
        </authorList>
    </citation>
    <scope>NUCLEOTIDE SEQUENCE [LARGE SCALE GENOMIC DNA]</scope>
    <source>
        <strain evidence="1">DASCIFA01</strain>
        <tissue evidence="1">Testis</tissue>
    </source>
</reference>
<keyword evidence="1" id="KW-0808">Transferase</keyword>
<proteinExistence type="predicted"/>
<dbReference type="Proteomes" id="UP000290572">
    <property type="component" value="Unassembled WGS sequence"/>
</dbReference>
<dbReference type="EMBL" id="QBIY01011254">
    <property type="protein sequence ID" value="RXN33668.1"/>
    <property type="molecule type" value="Genomic_DNA"/>
</dbReference>
<sequence>MWVEDGNVVVVAPDDITDTGRRGTLRDPVTGIILEAPATAEEDIEPEREGLGIITEGVGPIEVVGGVCIREWKKNLGKKECSDNGRGEVQAEEQAYLPVSPTVPSCQCL</sequence>
<accession>A0A498NPL8</accession>
<dbReference type="GO" id="GO:0016740">
    <property type="term" value="F:transferase activity"/>
    <property type="evidence" value="ECO:0007669"/>
    <property type="project" value="UniProtKB-KW"/>
</dbReference>
<organism evidence="1 2">
    <name type="scientific">Labeo rohita</name>
    <name type="common">Indian major carp</name>
    <name type="synonym">Cyprinus rohita</name>
    <dbReference type="NCBI Taxonomy" id="84645"/>
    <lineage>
        <taxon>Eukaryota</taxon>
        <taxon>Metazoa</taxon>
        <taxon>Chordata</taxon>
        <taxon>Craniata</taxon>
        <taxon>Vertebrata</taxon>
        <taxon>Euteleostomi</taxon>
        <taxon>Actinopterygii</taxon>
        <taxon>Neopterygii</taxon>
        <taxon>Teleostei</taxon>
        <taxon>Ostariophysi</taxon>
        <taxon>Cypriniformes</taxon>
        <taxon>Cyprinidae</taxon>
        <taxon>Labeoninae</taxon>
        <taxon>Labeonini</taxon>
        <taxon>Labeo</taxon>
    </lineage>
</organism>
<evidence type="ECO:0000313" key="2">
    <source>
        <dbReference type="Proteomes" id="UP000290572"/>
    </source>
</evidence>
<keyword evidence="2" id="KW-1185">Reference proteome</keyword>